<dbReference type="Proteomes" id="UP000039046">
    <property type="component" value="Unassembled WGS sequence"/>
</dbReference>
<dbReference type="Pfam" id="PF00069">
    <property type="entry name" value="Pkinase"/>
    <property type="match status" value="1"/>
</dbReference>
<gene>
    <name evidence="4" type="ORF">VHEMI10730</name>
</gene>
<keyword evidence="1" id="KW-0547">Nucleotide-binding</keyword>
<evidence type="ECO:0000259" key="3">
    <source>
        <dbReference type="PROSITE" id="PS50011"/>
    </source>
</evidence>
<proteinExistence type="predicted"/>
<protein>
    <recommendedName>
        <fullName evidence="3">Protein kinase domain-containing protein</fullName>
    </recommendedName>
</protein>
<evidence type="ECO:0000256" key="1">
    <source>
        <dbReference type="PROSITE-ProRule" id="PRU10141"/>
    </source>
</evidence>
<dbReference type="GO" id="GO:0005737">
    <property type="term" value="C:cytoplasm"/>
    <property type="evidence" value="ECO:0007669"/>
    <property type="project" value="TreeGrafter"/>
</dbReference>
<organism evidence="4 5">
    <name type="scientific">[Torrubiella] hemipterigena</name>
    <dbReference type="NCBI Taxonomy" id="1531966"/>
    <lineage>
        <taxon>Eukaryota</taxon>
        <taxon>Fungi</taxon>
        <taxon>Dikarya</taxon>
        <taxon>Ascomycota</taxon>
        <taxon>Pezizomycotina</taxon>
        <taxon>Sordariomycetes</taxon>
        <taxon>Hypocreomycetidae</taxon>
        <taxon>Hypocreales</taxon>
        <taxon>Clavicipitaceae</taxon>
        <taxon>Clavicipitaceae incertae sedis</taxon>
        <taxon>'Torrubiella' clade</taxon>
    </lineage>
</organism>
<keyword evidence="5" id="KW-1185">Reference proteome</keyword>
<dbReference type="STRING" id="1531966.A0A0A1TJH2"/>
<keyword evidence="1" id="KW-0067">ATP-binding</keyword>
<dbReference type="PANTHER" id="PTHR44167:SF24">
    <property type="entry name" value="SERINE_THREONINE-PROTEIN KINASE CHK2"/>
    <property type="match status" value="1"/>
</dbReference>
<dbReference type="InterPro" id="IPR011009">
    <property type="entry name" value="Kinase-like_dom_sf"/>
</dbReference>
<dbReference type="SMART" id="SM00220">
    <property type="entry name" value="S_TKc"/>
    <property type="match status" value="1"/>
</dbReference>
<accession>A0A0A1TJH2</accession>
<dbReference type="PANTHER" id="PTHR44167">
    <property type="entry name" value="OVARIAN-SPECIFIC SERINE/THREONINE-PROTEIN KINASE LOK-RELATED"/>
    <property type="match status" value="1"/>
</dbReference>
<dbReference type="PROSITE" id="PS50011">
    <property type="entry name" value="PROTEIN_KINASE_DOM"/>
    <property type="match status" value="1"/>
</dbReference>
<dbReference type="GO" id="GO:0005634">
    <property type="term" value="C:nucleus"/>
    <property type="evidence" value="ECO:0007669"/>
    <property type="project" value="TreeGrafter"/>
</dbReference>
<sequence length="575" mass="64329">MVYTSSVASSQRTNENSPRVPPKSNVFFELVPYNAEAKLQFSNLVCELRERRGQFQQAVDDQEDSESSVWQYLFVSDEQIHDAEVAQLRRELVAQTLSSSPLSSPQESSSMQAESLIWSGGYSLDLEIPPKNPKVGWKVGRVRVGSNPNQLALTFSKAAGVNVRQNHAIIQITETGRVSVERPQHAKVSVDGEAIEPNQPHVLTKEKSFVTFGSLTFKARYLPVSSDEVDSSQLFRQYMEKHADIVPSPFLGLVQTPSEEHTMRIGKWTVSAVGIIGKGSSGKVSVGFDSSGQVVAMKRISITKNKYTPSILGQIENFKKISSIAKAQQVDLIVTLVDIIDNDPMKTNSDVDIWLLLSPVIACTLLQRHQKRDFSRTFTQADQKIILVRVLRGIKFIHSAGFIVSDVKPSNIGLRDENDPNSVVLLDIDGAILAPTPEAKRIPHTHIGGTISWLSPEREMHGFDGTADLWSLGVLGFLLVEGFHPWDHKLNPWRPGRLKEQNWFHEKYRMAMMCLEQWPDKAFATAIKGVLRHPYAETDGQRQPRLPTEDVLHLLMASPDSEDQVRASKRGKFTY</sequence>
<dbReference type="AlphaFoldDB" id="A0A0A1TJH2"/>
<dbReference type="GO" id="GO:0005524">
    <property type="term" value="F:ATP binding"/>
    <property type="evidence" value="ECO:0007669"/>
    <property type="project" value="UniProtKB-UniRule"/>
</dbReference>
<feature type="compositionally biased region" description="Polar residues" evidence="2">
    <location>
        <begin position="1"/>
        <end position="17"/>
    </location>
</feature>
<dbReference type="InterPro" id="IPR000719">
    <property type="entry name" value="Prot_kinase_dom"/>
</dbReference>
<feature type="domain" description="Protein kinase" evidence="3">
    <location>
        <begin position="270"/>
        <end position="556"/>
    </location>
</feature>
<dbReference type="PROSITE" id="PS00107">
    <property type="entry name" value="PROTEIN_KINASE_ATP"/>
    <property type="match status" value="1"/>
</dbReference>
<dbReference type="HOGENOM" id="CLU_036828_0_0_1"/>
<evidence type="ECO:0000313" key="5">
    <source>
        <dbReference type="Proteomes" id="UP000039046"/>
    </source>
</evidence>
<name>A0A0A1TJH2_9HYPO</name>
<dbReference type="OrthoDB" id="5979581at2759"/>
<feature type="region of interest" description="Disordered" evidence="2">
    <location>
        <begin position="1"/>
        <end position="21"/>
    </location>
</feature>
<dbReference type="GO" id="GO:0004674">
    <property type="term" value="F:protein serine/threonine kinase activity"/>
    <property type="evidence" value="ECO:0007669"/>
    <property type="project" value="TreeGrafter"/>
</dbReference>
<dbReference type="EMBL" id="CDHN01000010">
    <property type="protein sequence ID" value="CEJ95239.1"/>
    <property type="molecule type" value="Genomic_DNA"/>
</dbReference>
<evidence type="ECO:0000313" key="4">
    <source>
        <dbReference type="EMBL" id="CEJ95239.1"/>
    </source>
</evidence>
<dbReference type="Gene3D" id="1.10.510.10">
    <property type="entry name" value="Transferase(Phosphotransferase) domain 1"/>
    <property type="match status" value="1"/>
</dbReference>
<dbReference type="InterPro" id="IPR017441">
    <property type="entry name" value="Protein_kinase_ATP_BS"/>
</dbReference>
<dbReference type="GO" id="GO:0044773">
    <property type="term" value="P:mitotic DNA damage checkpoint signaling"/>
    <property type="evidence" value="ECO:0007669"/>
    <property type="project" value="TreeGrafter"/>
</dbReference>
<feature type="binding site" evidence="1">
    <location>
        <position position="298"/>
    </location>
    <ligand>
        <name>ATP</name>
        <dbReference type="ChEBI" id="CHEBI:30616"/>
    </ligand>
</feature>
<evidence type="ECO:0000256" key="2">
    <source>
        <dbReference type="SAM" id="MobiDB-lite"/>
    </source>
</evidence>
<reference evidence="4 5" key="1">
    <citation type="journal article" date="2015" name="Genome Announc.">
        <title>Draft Genome Sequence and Gene Annotation of the Entomopathogenic Fungus Verticillium hemipterigenum.</title>
        <authorList>
            <person name="Horn F."/>
            <person name="Habel A."/>
            <person name="Scharf D.H."/>
            <person name="Dworschak J."/>
            <person name="Brakhage A.A."/>
            <person name="Guthke R."/>
            <person name="Hertweck C."/>
            <person name="Linde J."/>
        </authorList>
    </citation>
    <scope>NUCLEOTIDE SEQUENCE [LARGE SCALE GENOMIC DNA]</scope>
</reference>
<dbReference type="SUPFAM" id="SSF56112">
    <property type="entry name" value="Protein kinase-like (PK-like)"/>
    <property type="match status" value="1"/>
</dbReference>